<name>A0A0F9FCK3_9ZZZZ</name>
<evidence type="ECO:0000259" key="3">
    <source>
        <dbReference type="Pfam" id="PF20042"/>
    </source>
</evidence>
<reference evidence="4" key="1">
    <citation type="journal article" date="2015" name="Nature">
        <title>Complex archaea that bridge the gap between prokaryotes and eukaryotes.</title>
        <authorList>
            <person name="Spang A."/>
            <person name="Saw J.H."/>
            <person name="Jorgensen S.L."/>
            <person name="Zaremba-Niedzwiedzka K."/>
            <person name="Martijn J."/>
            <person name="Lind A.E."/>
            <person name="van Eijk R."/>
            <person name="Schleper C."/>
            <person name="Guy L."/>
            <person name="Ettema T.J."/>
        </authorList>
    </citation>
    <scope>NUCLEOTIDE SEQUENCE</scope>
</reference>
<feature type="region of interest" description="Disordered" evidence="1">
    <location>
        <begin position="51"/>
        <end position="88"/>
    </location>
</feature>
<dbReference type="PANTHER" id="PTHR33678:SF1">
    <property type="entry name" value="BLL1576 PROTEIN"/>
    <property type="match status" value="1"/>
</dbReference>
<comment type="caution">
    <text evidence="4">The sequence shown here is derived from an EMBL/GenBank/DDBJ whole genome shotgun (WGS) entry which is preliminary data.</text>
</comment>
<dbReference type="InterPro" id="IPR045618">
    <property type="entry name" value="DUF6444"/>
</dbReference>
<evidence type="ECO:0000256" key="1">
    <source>
        <dbReference type="SAM" id="MobiDB-lite"/>
    </source>
</evidence>
<feature type="domain" description="Transposase IS66 central" evidence="2">
    <location>
        <begin position="159"/>
        <end position="434"/>
    </location>
</feature>
<gene>
    <name evidence="4" type="ORF">LCGC14_1968230</name>
</gene>
<organism evidence="4">
    <name type="scientific">marine sediment metagenome</name>
    <dbReference type="NCBI Taxonomy" id="412755"/>
    <lineage>
        <taxon>unclassified sequences</taxon>
        <taxon>metagenomes</taxon>
        <taxon>ecological metagenomes</taxon>
    </lineage>
</organism>
<dbReference type="Pfam" id="PF03050">
    <property type="entry name" value="DDE_Tnp_IS66"/>
    <property type="match status" value="1"/>
</dbReference>
<proteinExistence type="predicted"/>
<evidence type="ECO:0008006" key="5">
    <source>
        <dbReference type="Google" id="ProtNLM"/>
    </source>
</evidence>
<protein>
    <recommendedName>
        <fullName evidence="5">Transposase IS66 central domain-containing protein</fullName>
    </recommendedName>
</protein>
<evidence type="ECO:0000259" key="2">
    <source>
        <dbReference type="Pfam" id="PF03050"/>
    </source>
</evidence>
<dbReference type="Pfam" id="PF20042">
    <property type="entry name" value="DUF6444"/>
    <property type="match status" value="1"/>
</dbReference>
<evidence type="ECO:0000313" key="4">
    <source>
        <dbReference type="EMBL" id="KKL84089.1"/>
    </source>
</evidence>
<dbReference type="EMBL" id="LAZR01021799">
    <property type="protein sequence ID" value="KKL84089.1"/>
    <property type="molecule type" value="Genomic_DNA"/>
</dbReference>
<dbReference type="NCBIfam" id="NF033517">
    <property type="entry name" value="transpos_IS66"/>
    <property type="match status" value="1"/>
</dbReference>
<dbReference type="AlphaFoldDB" id="A0A0F9FCK3"/>
<sequence length="474" mass="54195">MKIDNIDIEATIEKAQLLVREDKQLSAATKSMFEIMILIITLLANRLNLNSTNSSKPPSSDPDRKKQPKRKTGKKSGGQKGHVGSTLKKVDDPDKVELIKIDRSTLPSGRYRHVGFDTRQVFDIDISRVVTEYRAQILEDDDGNRFVAPFPKNVTKAAQYGTDLKAHSVYMSQFQLVPYNRIQDHFADQLHIPISEGSIFNFNKEAYRLLGGFESRVKDELAASDVAHADETGINIGGKRHWLHCLSNDSWTLYHPHGKRGLDAMNDMGVLPGFEGILCHDHWKPYYRIDCTHALCNAHHLRELTRAWEQDGQQWAQKLKNLLETINRKVADAGGTLNATESEKYRRRYRNIIKRGEVECPEPIRPKKKGKRGRIKKSKSRNLLERLRDYEQDALRFINNELVPFSNNLVENDIRMTKVQQKISGCFRSVDGARIFCLIRSYLSTCRKQGIKSSHALSLLFNGKLPDFQTKIVV</sequence>
<feature type="domain" description="DUF6444" evidence="3">
    <location>
        <begin position="9"/>
        <end position="85"/>
    </location>
</feature>
<dbReference type="InterPro" id="IPR004291">
    <property type="entry name" value="Transposase_IS66_central"/>
</dbReference>
<accession>A0A0F9FCK3</accession>
<dbReference type="InterPro" id="IPR052344">
    <property type="entry name" value="Transposase-related"/>
</dbReference>
<dbReference type="PANTHER" id="PTHR33678">
    <property type="entry name" value="BLL1576 PROTEIN"/>
    <property type="match status" value="1"/>
</dbReference>